<organism evidence="2">
    <name type="scientific">Candidatus Kentrum sp. FM</name>
    <dbReference type="NCBI Taxonomy" id="2126340"/>
    <lineage>
        <taxon>Bacteria</taxon>
        <taxon>Pseudomonadati</taxon>
        <taxon>Pseudomonadota</taxon>
        <taxon>Gammaproteobacteria</taxon>
        <taxon>Candidatus Kentrum</taxon>
    </lineage>
</organism>
<protein>
    <submittedName>
        <fullName evidence="2">Uncharacterized protein</fullName>
    </submittedName>
</protein>
<dbReference type="EMBL" id="CAADEZ010000103">
    <property type="protein sequence ID" value="VFJ52473.1"/>
    <property type="molecule type" value="Genomic_DNA"/>
</dbReference>
<dbReference type="AlphaFoldDB" id="A0A450VXJ8"/>
<dbReference type="EMBL" id="CAADFL010000108">
    <property type="protein sequence ID" value="VFK09543.1"/>
    <property type="molecule type" value="Genomic_DNA"/>
</dbReference>
<proteinExistence type="predicted"/>
<reference evidence="2" key="1">
    <citation type="submission" date="2019-02" db="EMBL/GenBank/DDBJ databases">
        <authorList>
            <person name="Gruber-Vodicka R. H."/>
            <person name="Seah K. B. B."/>
        </authorList>
    </citation>
    <scope>NUCLEOTIDE SEQUENCE</scope>
    <source>
        <strain evidence="1">BECK_BZ163</strain>
        <strain evidence="2">BECK_BZ164</strain>
    </source>
</reference>
<sequence>MSNAALKINGPKPGSLNGWRGFSIREYGRVNMGKLKERREKQKKEALVGFRVDRRNAYIARWSRNFWA</sequence>
<name>A0A450VXJ8_9GAMM</name>
<accession>A0A450VXJ8</accession>
<gene>
    <name evidence="1" type="ORF">BECKFM1743A_GA0114220_101031</name>
    <name evidence="2" type="ORF">BECKFM1743B_GA0114221_101081</name>
</gene>
<evidence type="ECO:0000313" key="1">
    <source>
        <dbReference type="EMBL" id="VFJ52473.1"/>
    </source>
</evidence>
<evidence type="ECO:0000313" key="2">
    <source>
        <dbReference type="EMBL" id="VFK09543.1"/>
    </source>
</evidence>